<dbReference type="GO" id="GO:0005524">
    <property type="term" value="F:ATP binding"/>
    <property type="evidence" value="ECO:0007669"/>
    <property type="project" value="UniProtKB-KW"/>
</dbReference>
<evidence type="ECO:0000259" key="12">
    <source>
        <dbReference type="PROSITE" id="PS50885"/>
    </source>
</evidence>
<dbReference type="InterPro" id="IPR017232">
    <property type="entry name" value="NtrY"/>
</dbReference>
<dbReference type="SMART" id="SM00388">
    <property type="entry name" value="HisKA"/>
    <property type="match status" value="1"/>
</dbReference>
<dbReference type="PIRSF" id="PIRSF037532">
    <property type="entry name" value="STHK_NtrY"/>
    <property type="match status" value="1"/>
</dbReference>
<dbReference type="InterPro" id="IPR004358">
    <property type="entry name" value="Sig_transdc_His_kin-like_C"/>
</dbReference>
<dbReference type="PROSITE" id="PS50109">
    <property type="entry name" value="HIS_KIN"/>
    <property type="match status" value="1"/>
</dbReference>
<keyword evidence="8" id="KW-0067">ATP-binding</keyword>
<evidence type="ECO:0000256" key="5">
    <source>
        <dbReference type="ARBA" id="ARBA00022679"/>
    </source>
</evidence>
<keyword evidence="7 13" id="KW-0418">Kinase</keyword>
<feature type="transmembrane region" description="Helical" evidence="10">
    <location>
        <begin position="274"/>
        <end position="297"/>
    </location>
</feature>
<reference evidence="13 14" key="1">
    <citation type="submission" date="2016-10" db="EMBL/GenBank/DDBJ databases">
        <authorList>
            <person name="de Groot N.N."/>
        </authorList>
    </citation>
    <scope>NUCLEOTIDE SEQUENCE [LARGE SCALE GENOMIC DNA]</scope>
    <source>
        <strain evidence="13 14">Nl18</strain>
    </source>
</reference>
<dbReference type="CDD" id="cd00082">
    <property type="entry name" value="HisKA"/>
    <property type="match status" value="1"/>
</dbReference>
<dbReference type="Pfam" id="PF12860">
    <property type="entry name" value="PAS_7"/>
    <property type="match status" value="1"/>
</dbReference>
<dbReference type="SUPFAM" id="SSF47384">
    <property type="entry name" value="Homodimeric domain of signal transducing histidine kinase"/>
    <property type="match status" value="1"/>
</dbReference>
<dbReference type="PRINTS" id="PR00344">
    <property type="entry name" value="BCTRLSENSOR"/>
</dbReference>
<keyword evidence="10" id="KW-0472">Membrane</keyword>
<dbReference type="InterPro" id="IPR003660">
    <property type="entry name" value="HAMP_dom"/>
</dbReference>
<sequence length="744" mass="82146">MMKYLIIAGVALGAIMLLLLASAGADTGLFDRKYRLLIRLNAGLVLFLMAIVGYLLWRLRRRLQAGVFGSRLALRLLLIFSLMAVLPGVLVYSISVQFLGKSIESWFDVKVDRALEGGLELGRTILDSRLEDLHRKADLAALALSEQTGPLPPALNQLVHQTQAQEAVLFDHEGNVVAFARADMSETVPDGLSTTSMHQIRAENGYSTIESIPGEGLYLKVWSPIDVPGVRNNTRILQLTQPVPKQLAEDAEIVQAAYRDYQELLLSREGLKHLYGVTLTLALLLALFSALAAAFLISERLSAPLGMLAEGTRAVAQGDFSRRHPVRSRDELGVLTESFNLMTQQLEEARTTAQHNQQEVESARAYLENILANLSSGVLVFDESLHLRTANLSAEQILNVPLPGLEGLTIEECAMRESELNAFAYGILEGFHSETKGEWQRQVERAREGTRQVLLLRGTWLAHVPGGGGVVVFDDITHLLEAQRAAAWGEVARRLAHEIKNPLTPIQLSAERIQHKLAAKLNDNDAQILQRSTETIVNQVEALKRMVNEFSEYARAPEPEFHLLDFNGLVREVLALYESPATTAPDNRQPHIDLVLAPDLPMMKGDSARLRQVIHNLLQNAQDALAGLPQPAIMIKTEILPSGIRFTVSDNGGGFPEQVRARVFEPYVTTKPKGTGLGLPIVKKIIEEHRGTIQIENMRPHGARISIVLPLSPDKLVVSLKDRWLRPIAGEPALSLSCELQSKE</sequence>
<evidence type="ECO:0000256" key="2">
    <source>
        <dbReference type="ARBA" id="ARBA00004370"/>
    </source>
</evidence>
<dbReference type="GO" id="GO:0016020">
    <property type="term" value="C:membrane"/>
    <property type="evidence" value="ECO:0007669"/>
    <property type="project" value="UniProtKB-SubCell"/>
</dbReference>
<dbReference type="CDD" id="cd06225">
    <property type="entry name" value="HAMP"/>
    <property type="match status" value="1"/>
</dbReference>
<name>A0A1H8DHL0_9PROT</name>
<evidence type="ECO:0000259" key="11">
    <source>
        <dbReference type="PROSITE" id="PS50109"/>
    </source>
</evidence>
<proteinExistence type="predicted"/>
<feature type="domain" description="Histidine kinase" evidence="11">
    <location>
        <begin position="494"/>
        <end position="713"/>
    </location>
</feature>
<dbReference type="InterPro" id="IPR003661">
    <property type="entry name" value="HisK_dim/P_dom"/>
</dbReference>
<evidence type="ECO:0000313" key="13">
    <source>
        <dbReference type="EMBL" id="SEN06027.1"/>
    </source>
</evidence>
<dbReference type="PROSITE" id="PS50885">
    <property type="entry name" value="HAMP"/>
    <property type="match status" value="1"/>
</dbReference>
<evidence type="ECO:0000256" key="1">
    <source>
        <dbReference type="ARBA" id="ARBA00000085"/>
    </source>
</evidence>
<dbReference type="AlphaFoldDB" id="A0A1H8DHL0"/>
<dbReference type="PANTHER" id="PTHR43065:SF10">
    <property type="entry name" value="PEROXIDE STRESS-ACTIVATED HISTIDINE KINASE MAK3"/>
    <property type="match status" value="1"/>
</dbReference>
<feature type="domain" description="HAMP" evidence="12">
    <location>
        <begin position="299"/>
        <end position="351"/>
    </location>
</feature>
<dbReference type="SUPFAM" id="SSF55785">
    <property type="entry name" value="PYP-like sensor domain (PAS domain)"/>
    <property type="match status" value="1"/>
</dbReference>
<keyword evidence="5" id="KW-0808">Transferase</keyword>
<evidence type="ECO:0000256" key="3">
    <source>
        <dbReference type="ARBA" id="ARBA00012438"/>
    </source>
</evidence>
<dbReference type="InterPro" id="IPR036097">
    <property type="entry name" value="HisK_dim/P_sf"/>
</dbReference>
<dbReference type="Gene3D" id="6.10.340.10">
    <property type="match status" value="1"/>
</dbReference>
<gene>
    <name evidence="13" type="ORF">SAMN05216404_102256</name>
</gene>
<evidence type="ECO:0000256" key="9">
    <source>
        <dbReference type="ARBA" id="ARBA00023012"/>
    </source>
</evidence>
<dbReference type="SUPFAM" id="SSF55874">
    <property type="entry name" value="ATPase domain of HSP90 chaperone/DNA topoisomerase II/histidine kinase"/>
    <property type="match status" value="1"/>
</dbReference>
<dbReference type="InterPro" id="IPR036890">
    <property type="entry name" value="HATPase_C_sf"/>
</dbReference>
<dbReference type="Pfam" id="PF00672">
    <property type="entry name" value="HAMP"/>
    <property type="match status" value="1"/>
</dbReference>
<evidence type="ECO:0000256" key="7">
    <source>
        <dbReference type="ARBA" id="ARBA00022777"/>
    </source>
</evidence>
<evidence type="ECO:0000313" key="14">
    <source>
        <dbReference type="Proteomes" id="UP000183898"/>
    </source>
</evidence>
<dbReference type="InterPro" id="IPR035965">
    <property type="entry name" value="PAS-like_dom_sf"/>
</dbReference>
<dbReference type="SMART" id="SM00304">
    <property type="entry name" value="HAMP"/>
    <property type="match status" value="1"/>
</dbReference>
<dbReference type="Gene3D" id="3.30.450.20">
    <property type="entry name" value="PAS domain"/>
    <property type="match status" value="1"/>
</dbReference>
<evidence type="ECO:0000256" key="8">
    <source>
        <dbReference type="ARBA" id="ARBA00022840"/>
    </source>
</evidence>
<dbReference type="InterPro" id="IPR005467">
    <property type="entry name" value="His_kinase_dom"/>
</dbReference>
<dbReference type="PANTHER" id="PTHR43065">
    <property type="entry name" value="SENSOR HISTIDINE KINASE"/>
    <property type="match status" value="1"/>
</dbReference>
<dbReference type="FunFam" id="1.10.287.130:FF:000107">
    <property type="entry name" value="Sensor histidine kinase YycG"/>
    <property type="match status" value="1"/>
</dbReference>
<dbReference type="Gene3D" id="1.10.287.130">
    <property type="match status" value="1"/>
</dbReference>
<keyword evidence="10" id="KW-0812">Transmembrane</keyword>
<dbReference type="SUPFAM" id="SSF158472">
    <property type="entry name" value="HAMP domain-like"/>
    <property type="match status" value="1"/>
</dbReference>
<protein>
    <recommendedName>
        <fullName evidence="3">histidine kinase</fullName>
        <ecNumber evidence="3">2.7.13.3</ecNumber>
    </recommendedName>
</protein>
<dbReference type="SMART" id="SM00387">
    <property type="entry name" value="HATPase_c"/>
    <property type="match status" value="1"/>
</dbReference>
<keyword evidence="6" id="KW-0547">Nucleotide-binding</keyword>
<dbReference type="GO" id="GO:0000155">
    <property type="term" value="F:phosphorelay sensor kinase activity"/>
    <property type="evidence" value="ECO:0007669"/>
    <property type="project" value="InterPro"/>
</dbReference>
<organism evidence="13 14">
    <name type="scientific">Nitrosospira multiformis</name>
    <dbReference type="NCBI Taxonomy" id="1231"/>
    <lineage>
        <taxon>Bacteria</taxon>
        <taxon>Pseudomonadati</taxon>
        <taxon>Pseudomonadota</taxon>
        <taxon>Betaproteobacteria</taxon>
        <taxon>Nitrosomonadales</taxon>
        <taxon>Nitrosomonadaceae</taxon>
        <taxon>Nitrosospira</taxon>
    </lineage>
</organism>
<accession>A0A1H8DHL0</accession>
<comment type="subcellular location">
    <subcellularLocation>
        <location evidence="2">Membrane</location>
    </subcellularLocation>
</comment>
<keyword evidence="4" id="KW-0597">Phosphoprotein</keyword>
<evidence type="ECO:0000256" key="6">
    <source>
        <dbReference type="ARBA" id="ARBA00022741"/>
    </source>
</evidence>
<dbReference type="InterPro" id="IPR003594">
    <property type="entry name" value="HATPase_dom"/>
</dbReference>
<dbReference type="Proteomes" id="UP000183898">
    <property type="component" value="Unassembled WGS sequence"/>
</dbReference>
<dbReference type="Gene3D" id="3.30.565.10">
    <property type="entry name" value="Histidine kinase-like ATPase, C-terminal domain"/>
    <property type="match status" value="1"/>
</dbReference>
<keyword evidence="9" id="KW-0902">Two-component regulatory system</keyword>
<feature type="transmembrane region" description="Helical" evidence="10">
    <location>
        <begin position="72"/>
        <end position="94"/>
    </location>
</feature>
<evidence type="ECO:0000256" key="4">
    <source>
        <dbReference type="ARBA" id="ARBA00022553"/>
    </source>
</evidence>
<comment type="catalytic activity">
    <reaction evidence="1">
        <text>ATP + protein L-histidine = ADP + protein N-phospho-L-histidine.</text>
        <dbReference type="EC" id="2.7.13.3"/>
    </reaction>
</comment>
<dbReference type="EC" id="2.7.13.3" evidence="3"/>
<feature type="transmembrane region" description="Helical" evidence="10">
    <location>
        <begin position="41"/>
        <end position="60"/>
    </location>
</feature>
<keyword evidence="10" id="KW-1133">Transmembrane helix</keyword>
<dbReference type="Pfam" id="PF00512">
    <property type="entry name" value="HisKA"/>
    <property type="match status" value="1"/>
</dbReference>
<evidence type="ECO:0000256" key="10">
    <source>
        <dbReference type="SAM" id="Phobius"/>
    </source>
</evidence>
<dbReference type="Pfam" id="PF02518">
    <property type="entry name" value="HATPase_c"/>
    <property type="match status" value="1"/>
</dbReference>
<dbReference type="EMBL" id="FOCT01000002">
    <property type="protein sequence ID" value="SEN06027.1"/>
    <property type="molecule type" value="Genomic_DNA"/>
</dbReference>